<gene>
    <name evidence="1" type="ORF">X975_02296</name>
</gene>
<dbReference type="OrthoDB" id="6611647at2759"/>
<feature type="non-terminal residue" evidence="1">
    <location>
        <position position="433"/>
    </location>
</feature>
<evidence type="ECO:0000313" key="1">
    <source>
        <dbReference type="EMBL" id="KFM62917.1"/>
    </source>
</evidence>
<sequence length="433" mass="50675">MAKNIDEKVKNDLLSCDIISIAVDESTDINNIGRLAIIIRFASINSSNVNEELCVLASVNDTTKGTDIFPQVQDFGNFKNGQVLDLKSKLLSITTDGAPSMKGKTVGFVKLMENELGRSLLSFHCIIHEENLFAKASAQQRKNVMENVVKIVNMIIARSALIHRRFKAFLEEIESKYGDLLLHSEIRWLRGKVLNRFVECFDDIQIFLHEIGENDLELNDKQWFLRLLFLTDIMNHYNDFKVRLQGNNRTILKIYEEWKSFTSKLILFETDIKTKKFHFFPLLKREHEKENIDERNLNMFETWISVIKSEYENRFQSLKKHGEMLTFIIKPDEIEENIINLKYFEYLRIDSFSLEMIDFKSSTLWTDKFKKLRNDLENTEDNHFLMISTCWASLPTRSRLTIENSDACVRLKTTNYKPDFTKLTSQVQHQGSH</sequence>
<dbReference type="OMA" id="RQHENRP"/>
<dbReference type="AlphaFoldDB" id="A0A087TCS8"/>
<name>A0A087TCS8_STEMI</name>
<dbReference type="EMBL" id="KK114627">
    <property type="protein sequence ID" value="KFM62917.1"/>
    <property type="molecule type" value="Genomic_DNA"/>
</dbReference>
<evidence type="ECO:0000313" key="2">
    <source>
        <dbReference type="Proteomes" id="UP000054359"/>
    </source>
</evidence>
<reference evidence="1 2" key="1">
    <citation type="submission" date="2013-11" db="EMBL/GenBank/DDBJ databases">
        <title>Genome sequencing of Stegodyphus mimosarum.</title>
        <authorList>
            <person name="Bechsgaard J."/>
        </authorList>
    </citation>
    <scope>NUCLEOTIDE SEQUENCE [LARGE SCALE GENOMIC DNA]</scope>
</reference>
<dbReference type="Proteomes" id="UP000054359">
    <property type="component" value="Unassembled WGS sequence"/>
</dbReference>
<keyword evidence="2" id="KW-1185">Reference proteome</keyword>
<proteinExistence type="predicted"/>
<organism evidence="1 2">
    <name type="scientific">Stegodyphus mimosarum</name>
    <name type="common">African social velvet spider</name>
    <dbReference type="NCBI Taxonomy" id="407821"/>
    <lineage>
        <taxon>Eukaryota</taxon>
        <taxon>Metazoa</taxon>
        <taxon>Ecdysozoa</taxon>
        <taxon>Arthropoda</taxon>
        <taxon>Chelicerata</taxon>
        <taxon>Arachnida</taxon>
        <taxon>Araneae</taxon>
        <taxon>Araneomorphae</taxon>
        <taxon>Entelegynae</taxon>
        <taxon>Eresoidea</taxon>
        <taxon>Eresidae</taxon>
        <taxon>Stegodyphus</taxon>
    </lineage>
</organism>
<dbReference type="STRING" id="407821.A0A087TCS8"/>
<accession>A0A087TCS8</accession>
<dbReference type="PANTHER" id="PTHR45913:SF10">
    <property type="entry name" value="DUF4371 DOMAIN-CONTAINING PROTEIN"/>
    <property type="match status" value="1"/>
</dbReference>
<protein>
    <submittedName>
        <fullName evidence="1">General transcription factor II-I repeat domain-containing protein 2A</fullName>
    </submittedName>
</protein>
<dbReference type="PANTHER" id="PTHR45913">
    <property type="entry name" value="EPM2A-INTERACTING PROTEIN 1"/>
    <property type="match status" value="1"/>
</dbReference>